<comment type="caution">
    <text evidence="1">The sequence shown here is derived from an EMBL/GenBank/DDBJ whole genome shotgun (WGS) entry which is preliminary data.</text>
</comment>
<dbReference type="EMBL" id="CAJVQC010020182">
    <property type="protein sequence ID" value="CAG8706444.1"/>
    <property type="molecule type" value="Genomic_DNA"/>
</dbReference>
<keyword evidence="2" id="KW-1185">Reference proteome</keyword>
<feature type="non-terminal residue" evidence="1">
    <location>
        <position position="1"/>
    </location>
</feature>
<accession>A0ACA9PHB6</accession>
<reference evidence="1" key="1">
    <citation type="submission" date="2021-06" db="EMBL/GenBank/DDBJ databases">
        <authorList>
            <person name="Kallberg Y."/>
            <person name="Tangrot J."/>
            <person name="Rosling A."/>
        </authorList>
    </citation>
    <scope>NUCLEOTIDE SEQUENCE</scope>
    <source>
        <strain evidence="1">MA461A</strain>
    </source>
</reference>
<proteinExistence type="predicted"/>
<dbReference type="Proteomes" id="UP000789920">
    <property type="component" value="Unassembled WGS sequence"/>
</dbReference>
<evidence type="ECO:0000313" key="1">
    <source>
        <dbReference type="EMBL" id="CAG8706444.1"/>
    </source>
</evidence>
<organism evidence="1 2">
    <name type="scientific">Racocetra persica</name>
    <dbReference type="NCBI Taxonomy" id="160502"/>
    <lineage>
        <taxon>Eukaryota</taxon>
        <taxon>Fungi</taxon>
        <taxon>Fungi incertae sedis</taxon>
        <taxon>Mucoromycota</taxon>
        <taxon>Glomeromycotina</taxon>
        <taxon>Glomeromycetes</taxon>
        <taxon>Diversisporales</taxon>
        <taxon>Gigasporaceae</taxon>
        <taxon>Racocetra</taxon>
    </lineage>
</organism>
<name>A0ACA9PHB6_9GLOM</name>
<gene>
    <name evidence="1" type="ORF">RPERSI_LOCUS10262</name>
</gene>
<sequence>EYKSHGGYPVTLNELCYSYNQDSETYEGNKGLSVLYWPYLFGYLARAKCDINTIREGTKGRDKTHCSGDYQTLIDMTIKDGYKVLKMSATFPKMEFSIDSSFPRTISYTDGFLPQMNKESDIEEFKTKFEADLKKAGVCYVFLDETLQDSARDISFAVENALIFGYILIDDCEAEPTRTITLGSAVIKACLGKKNKEKSKSDTTDIENTNSSLKDPELLRNALGLPGELFGKEPEVILVGLKTTDHIVGQTKDKRTKNIYDIVFNSFSATVSNQKEFPDKLEINESLPLIENSGITSEEVKMILNGIVKKELVKVHEEAKIAYNQNNVEYDSDKKDVFAKVVALLRFSLEVNIAVEGKELKIINIVDKDDKKQKYGNIKESRRKDFPRLATIKTCKDLVALSTYSESKTTREFITFESEIFLWTVDSTLLAELDKLLAEWRANTPLTTIEEVLCWERNYQLLKKFAKRKVRRLENVEKDIENHQYTFFPLTLSSHPEEKEKIIPLLNKIFEELPTIRDIIPKSTQLNEHDCGVYLIKYIEHLLKENGLWGDSLQDFEITQQDIIEFRSMANEAIKEEIQKLKEKYVKLEERINNILSENGVENDIKLSEFINNLKVGIDQKEEKIAQLQEQINENQKTDDDKIAKLKRELAQKENQLAQTIKDFQEKEQTQKQEYLQLLTKKDQG</sequence>
<evidence type="ECO:0000313" key="2">
    <source>
        <dbReference type="Proteomes" id="UP000789920"/>
    </source>
</evidence>
<protein>
    <submittedName>
        <fullName evidence="1">29016_t:CDS:1</fullName>
    </submittedName>
</protein>